<evidence type="ECO:0000313" key="4">
    <source>
        <dbReference type="Proteomes" id="UP001597544"/>
    </source>
</evidence>
<name>A0ABW5ILE3_9BACT</name>
<dbReference type="Pfam" id="PF18962">
    <property type="entry name" value="Por_Secre_tail"/>
    <property type="match status" value="1"/>
</dbReference>
<gene>
    <name evidence="3" type="ORF">ACFSRY_09220</name>
</gene>
<comment type="caution">
    <text evidence="3">The sequence shown here is derived from an EMBL/GenBank/DDBJ whole genome shotgun (WGS) entry which is preliminary data.</text>
</comment>
<accession>A0ABW5ILE3</accession>
<evidence type="ECO:0000313" key="3">
    <source>
        <dbReference type="EMBL" id="MFD2514044.1"/>
    </source>
</evidence>
<keyword evidence="1" id="KW-0732">Signal</keyword>
<feature type="domain" description="Secretion system C-terminal sorting" evidence="2">
    <location>
        <begin position="626"/>
        <end position="696"/>
    </location>
</feature>
<evidence type="ECO:0000256" key="1">
    <source>
        <dbReference type="SAM" id="SignalP"/>
    </source>
</evidence>
<organism evidence="3 4">
    <name type="scientific">Pontibacter locisalis</name>
    <dbReference type="NCBI Taxonomy" id="1719035"/>
    <lineage>
        <taxon>Bacteria</taxon>
        <taxon>Pseudomonadati</taxon>
        <taxon>Bacteroidota</taxon>
        <taxon>Cytophagia</taxon>
        <taxon>Cytophagales</taxon>
        <taxon>Hymenobacteraceae</taxon>
        <taxon>Pontibacter</taxon>
    </lineage>
</organism>
<feature type="chain" id="PRO_5045537078" evidence="1">
    <location>
        <begin position="19"/>
        <end position="698"/>
    </location>
</feature>
<reference evidence="4" key="1">
    <citation type="journal article" date="2019" name="Int. J. Syst. Evol. Microbiol.">
        <title>The Global Catalogue of Microorganisms (GCM) 10K type strain sequencing project: providing services to taxonomists for standard genome sequencing and annotation.</title>
        <authorList>
            <consortium name="The Broad Institute Genomics Platform"/>
            <consortium name="The Broad Institute Genome Sequencing Center for Infectious Disease"/>
            <person name="Wu L."/>
            <person name="Ma J."/>
        </authorList>
    </citation>
    <scope>NUCLEOTIDE SEQUENCE [LARGE SCALE GENOMIC DNA]</scope>
    <source>
        <strain evidence="4">KCTC 42498</strain>
    </source>
</reference>
<keyword evidence="4" id="KW-1185">Reference proteome</keyword>
<feature type="signal peptide" evidence="1">
    <location>
        <begin position="1"/>
        <end position="18"/>
    </location>
</feature>
<dbReference type="Proteomes" id="UP001597544">
    <property type="component" value="Unassembled WGS sequence"/>
</dbReference>
<protein>
    <submittedName>
        <fullName evidence="3">T9SS type A sorting domain-containing protein</fullName>
    </submittedName>
</protein>
<dbReference type="NCBIfam" id="TIGR04183">
    <property type="entry name" value="Por_Secre_tail"/>
    <property type="match status" value="1"/>
</dbReference>
<dbReference type="EMBL" id="JBHULU010000012">
    <property type="protein sequence ID" value="MFD2514044.1"/>
    <property type="molecule type" value="Genomic_DNA"/>
</dbReference>
<dbReference type="RefSeq" id="WP_377505810.1">
    <property type="nucleotide sequence ID" value="NZ_JBHULU010000012.1"/>
</dbReference>
<evidence type="ECO:0000259" key="2">
    <source>
        <dbReference type="Pfam" id="PF18962"/>
    </source>
</evidence>
<proteinExistence type="predicted"/>
<sequence length="698" mass="74436">MSVALTALILSFSVTGFAQTFTSSVSGNWRSAATWGKVAPLDNILVEGIHYPGASNDVTVAAGTVVTVGNGSSSAKCKSISLKEGSGNTSGSQLTIESVLEVVDIKLGFTMGATANHQPILRIIKDGHLKISNAIDYTIGGNGQAFFVYYFDPGTTIEYNGAGDQTVMSFIPYKNLILSGGGNKTPVGALSVAENLTINNTANFQGGSSSLTHSVGGNWINNSTFTAGNSTINLNGATSQEIKGTSATQFHHLTMNGTGTKSSIRGVTATGNLTINNPATFEAGSFTHTVGGNWTNNGTFVPGTSSVVMNGTTPQQIGGTVATTFNNLTASGTQGTTLTNNIRVQNSLTLNNSNLNTGTGTDLSFYNLVTLDPTATLSGETDASYIKGRVATQRPITSAGATFGGIGLNAISSSMNPGEIRVERVTGFPRQGNGNYSVPRYYEVKHVSGDVTDLDLKMEFSFLNTELQPQTISDYELVREVVDGDFDKVKSATAPSRPLAVQNTDKGIFGRYTLSNRFNPLPVDLVWFKAETKGNEVLLTWQTAWELENRGFEIQLSKDGKSFEKVGFVEAGSPNKTGAQSYAFLHDNYHGTGTRFYRLAQQDLDGTINYSIIRSVEIQNEGAFAVYPNPFINELTVILPTNYSCQVVLTNHLGKQVYSASAGASQHSIRLSTPLQNGVYFLTVQTEGNTYTQKVIKR</sequence>
<dbReference type="InterPro" id="IPR026444">
    <property type="entry name" value="Secre_tail"/>
</dbReference>